<gene>
    <name evidence="5" type="ORF">PTSG_08475</name>
</gene>
<keyword evidence="2" id="KW-0067">ATP-binding</keyword>
<evidence type="ECO:0000256" key="1">
    <source>
        <dbReference type="ARBA" id="ARBA00022741"/>
    </source>
</evidence>
<dbReference type="GO" id="GO:0016020">
    <property type="term" value="C:membrane"/>
    <property type="evidence" value="ECO:0007669"/>
    <property type="project" value="TreeGrafter"/>
</dbReference>
<dbReference type="EMBL" id="GL832977">
    <property type="protein sequence ID" value="EGD77379.1"/>
    <property type="molecule type" value="Genomic_DNA"/>
</dbReference>
<dbReference type="PANTHER" id="PTHR43272:SF33">
    <property type="entry name" value="AMP-BINDING DOMAIN-CONTAINING PROTEIN-RELATED"/>
    <property type="match status" value="1"/>
</dbReference>
<organism evidence="6">
    <name type="scientific">Salpingoeca rosetta (strain ATCC 50818 / BSB-021)</name>
    <dbReference type="NCBI Taxonomy" id="946362"/>
    <lineage>
        <taxon>Eukaryota</taxon>
        <taxon>Choanoflagellata</taxon>
        <taxon>Craspedida</taxon>
        <taxon>Salpingoecidae</taxon>
        <taxon>Salpingoeca</taxon>
    </lineage>
</organism>
<dbReference type="InterPro" id="IPR000873">
    <property type="entry name" value="AMP-dep_synth/lig_dom"/>
</dbReference>
<keyword evidence="6" id="KW-1185">Reference proteome</keyword>
<reference evidence="5" key="1">
    <citation type="submission" date="2009-08" db="EMBL/GenBank/DDBJ databases">
        <title>Annotation of Salpingoeca rosetta.</title>
        <authorList>
            <consortium name="The Broad Institute Genome Sequencing Platform"/>
            <person name="Russ C."/>
            <person name="Cuomo C."/>
            <person name="Burger G."/>
            <person name="Gray M.W."/>
            <person name="Holland P.W.H."/>
            <person name="King N."/>
            <person name="Lang F.B.F."/>
            <person name="Roger A.J."/>
            <person name="Ruiz-Trillo I."/>
            <person name="Young S.K."/>
            <person name="Zeng Q."/>
            <person name="Gargeya S."/>
            <person name="Alvarado L."/>
            <person name="Berlin A."/>
            <person name="Chapman S.B."/>
            <person name="Chen Z."/>
            <person name="Freedman E."/>
            <person name="Gellesch M."/>
            <person name="Goldberg J."/>
            <person name="Griggs A."/>
            <person name="Gujja S."/>
            <person name="Heilman E."/>
            <person name="Heiman D."/>
            <person name="Howarth C."/>
            <person name="Mehta T."/>
            <person name="Neiman D."/>
            <person name="Pearson M."/>
            <person name="Roberts A."/>
            <person name="Saif S."/>
            <person name="Shea T."/>
            <person name="Shenoy N."/>
            <person name="Sisk P."/>
            <person name="Stolte C."/>
            <person name="Sykes S."/>
            <person name="White J."/>
            <person name="Yandava C."/>
            <person name="Haas B."/>
            <person name="Nusbaum C."/>
            <person name="Birren B."/>
        </authorList>
    </citation>
    <scope>NUCLEOTIDE SEQUENCE [LARGE SCALE GENOMIC DNA]</scope>
    <source>
        <strain evidence="5">ATCC 50818</strain>
    </source>
</reference>
<keyword evidence="1" id="KW-0547">Nucleotide-binding</keyword>
<dbReference type="SUPFAM" id="SSF56801">
    <property type="entry name" value="Acetyl-CoA synthetase-like"/>
    <property type="match status" value="1"/>
</dbReference>
<sequence length="678" mass="75327">MGHTHSHHHHHHRDGDDGQHHGLKRISYIVPNSETETASAIIRNRRFPHKLIALPFPDQPHVNTCWRLFQRAVDAFPENDLMGEREQNDDGTAGPYRFRSYTQVSEDVARIGSGLTHAGIVSKGTPVAVFGINCAGWTTALLSLWRQGGVCVPLYDTLGHDASSYILKDAQARAVVCGRAQRQQVMDIAEDCNVTTVIQFEPLTDEERANPPPSGITLMCLDDLRAETTTTPVTPPVDVEPNDLAYIMYTSGTTGRPKGVEITHANMVASVTGIKYTGTNIVDSDSYLCYLPLAHVFEATMQVLAIAHGCSLGYFQGDVKKILSDIQALRPTLFAGVPRVYSRFYDKVTQRVENSGIIKHTLFNVAFHQQLAHIHRGTRSAFWDKLVFDKTKEFLGGRIRVMATGGAPLPAHIYDFLRVVFGCDVQQGYGLTESVCGGCITPYGFIPPGTIGEPVPCCEVRLVDVPALNYTHKDSPNPRGEVCVRGPNVFHGYHNLSAKTKEALDDEGWLHTGDIAQLRSDGAVQIIDRMKNIFKLAQGEYVAAEELENIYLRSKYITQIFVYGNSTRRHIVAIVVPDKETMVPWLEDHGLGNKDFKAACSSKKVKDLLMAEIKALGEEEGLAQFKIPADIHVEGDVNDLNQSFTVENDCLTPTFKLKRPQLQQRYQQQIDSMYKSVD</sequence>
<evidence type="ECO:0000256" key="2">
    <source>
        <dbReference type="ARBA" id="ARBA00022840"/>
    </source>
</evidence>
<dbReference type="Pfam" id="PF00501">
    <property type="entry name" value="AMP-binding"/>
    <property type="match status" value="1"/>
</dbReference>
<dbReference type="eggNOG" id="KOG1256">
    <property type="taxonomic scope" value="Eukaryota"/>
</dbReference>
<dbReference type="PRINTS" id="PR00154">
    <property type="entry name" value="AMPBINDING"/>
</dbReference>
<dbReference type="Gene3D" id="3.40.50.12780">
    <property type="entry name" value="N-terminal domain of ligase-like"/>
    <property type="match status" value="1"/>
</dbReference>
<protein>
    <recommendedName>
        <fullName evidence="4">AMP-dependent synthetase/ligase domain-containing protein</fullName>
    </recommendedName>
</protein>
<dbReference type="GeneID" id="16071281"/>
<dbReference type="GO" id="GO:0005783">
    <property type="term" value="C:endoplasmic reticulum"/>
    <property type="evidence" value="ECO:0007669"/>
    <property type="project" value="TreeGrafter"/>
</dbReference>
<feature type="domain" description="AMP-dependent synthetase/ligase" evidence="4">
    <location>
        <begin position="94"/>
        <end position="494"/>
    </location>
</feature>
<dbReference type="GO" id="GO:0004467">
    <property type="term" value="F:long-chain fatty acid-CoA ligase activity"/>
    <property type="evidence" value="ECO:0007669"/>
    <property type="project" value="TreeGrafter"/>
</dbReference>
<dbReference type="InterPro" id="IPR020459">
    <property type="entry name" value="AMP-binding"/>
</dbReference>
<dbReference type="InterPro" id="IPR042099">
    <property type="entry name" value="ANL_N_sf"/>
</dbReference>
<dbReference type="STRING" id="946362.F2UJT0"/>
<dbReference type="KEGG" id="sre:PTSG_08475"/>
<evidence type="ECO:0000256" key="3">
    <source>
        <dbReference type="SAM" id="MobiDB-lite"/>
    </source>
</evidence>
<dbReference type="OrthoDB" id="1700726at2759"/>
<dbReference type="PANTHER" id="PTHR43272">
    <property type="entry name" value="LONG-CHAIN-FATTY-ACID--COA LIGASE"/>
    <property type="match status" value="1"/>
</dbReference>
<evidence type="ECO:0000313" key="6">
    <source>
        <dbReference type="Proteomes" id="UP000007799"/>
    </source>
</evidence>
<dbReference type="PROSITE" id="PS00455">
    <property type="entry name" value="AMP_BINDING"/>
    <property type="match status" value="1"/>
</dbReference>
<evidence type="ECO:0000313" key="5">
    <source>
        <dbReference type="EMBL" id="EGD77379.1"/>
    </source>
</evidence>
<name>F2UJT0_SALR5</name>
<evidence type="ECO:0000259" key="4">
    <source>
        <dbReference type="Pfam" id="PF00501"/>
    </source>
</evidence>
<dbReference type="OMA" id="IWHSYER"/>
<dbReference type="Proteomes" id="UP000007799">
    <property type="component" value="Unassembled WGS sequence"/>
</dbReference>
<dbReference type="GO" id="GO:0005524">
    <property type="term" value="F:ATP binding"/>
    <property type="evidence" value="ECO:0007669"/>
    <property type="project" value="UniProtKB-KW"/>
</dbReference>
<dbReference type="InParanoid" id="F2UJT0"/>
<dbReference type="FunCoup" id="F2UJT0">
    <property type="interactions" value="1279"/>
</dbReference>
<accession>F2UJT0</accession>
<dbReference type="AlphaFoldDB" id="F2UJT0"/>
<feature type="region of interest" description="Disordered" evidence="3">
    <location>
        <begin position="1"/>
        <end position="22"/>
    </location>
</feature>
<feature type="compositionally biased region" description="Basic residues" evidence="3">
    <location>
        <begin position="1"/>
        <end position="12"/>
    </location>
</feature>
<dbReference type="RefSeq" id="XP_004990723.1">
    <property type="nucleotide sequence ID" value="XM_004990666.1"/>
</dbReference>
<dbReference type="InterPro" id="IPR020845">
    <property type="entry name" value="AMP-binding_CS"/>
</dbReference>
<proteinExistence type="predicted"/>